<dbReference type="GO" id="GO:0006571">
    <property type="term" value="P:tyrosine biosynthetic process"/>
    <property type="evidence" value="ECO:0007669"/>
    <property type="project" value="InterPro"/>
</dbReference>
<protein>
    <submittedName>
        <fullName evidence="3">Putative prephenate dehydrogenase [NADP(+)]</fullName>
    </submittedName>
</protein>
<proteinExistence type="predicted"/>
<sequence length="532" mass="59984">FSVDILKHQSTKATMASHDLATSMEGFVIGIIGMGDMGKMYAKRLSDAGWRIVNGKHAHLPLSSLLNDDLSAFGSSIAFSWPDYLSGIRFRGWLSMMKILSYLILLCLKSIPHLSKAFLENIGPTQANGNILRVNACDREEKYEGLCEEFADRKQIKIFPNGHLVSRASDYIIYNVEAALIGKVVAEYGPSTKHNAIVGGQTSCKAPEIEAFEKYLPEDVDIVCCHSLHGPHLDPRGQPLVIIKHRASQESFNKVEHVLSCLNSKHVHLTAAQHDRITADTQAVTHAAFLSMGKAWHANAQFPWEIARYVGGIENVKINLTLRIYSQKWHVYAGLAILNPYAKEQIRQYAQSVTELYKLMLGGHQEEFAQRIRKAGAAVFGTRSWDGELLLQDEVLDRFSLGKKPETPLPNNHLSLLAMVDCWSQLGIVPYDHMICSTPLFRLWIGVTEYLFRKPALLEDVIRIAIEDNTFRSDDLEFTFAARGWSDCVTFGDFESWKDRFVTTQKFFEPRFADATKVGNEMMKTILENTRK</sequence>
<dbReference type="PANTHER" id="PTHR21363">
    <property type="entry name" value="PREPHENATE DEHYDROGENASE"/>
    <property type="match status" value="1"/>
</dbReference>
<reference evidence="3 4" key="1">
    <citation type="submission" date="2018-05" db="EMBL/GenBank/DDBJ databases">
        <title>Whole genome sequencing for identification of molecular markers to develop diagnostic detection tools for the regulated plant pathogen Lachnellula willkommii.</title>
        <authorList>
            <person name="Giroux E."/>
            <person name="Bilodeau G."/>
        </authorList>
    </citation>
    <scope>NUCLEOTIDE SEQUENCE [LARGE SCALE GENOMIC DNA]</scope>
    <source>
        <strain evidence="3 4">CBS 625.97</strain>
    </source>
</reference>
<dbReference type="InterPro" id="IPR008927">
    <property type="entry name" value="6-PGluconate_DH-like_C_sf"/>
</dbReference>
<accession>A0A7D8YSY0</accession>
<dbReference type="GO" id="GO:0004665">
    <property type="term" value="F:prephenate dehydrogenase (NADP+) activity"/>
    <property type="evidence" value="ECO:0007669"/>
    <property type="project" value="InterPro"/>
</dbReference>
<dbReference type="PANTHER" id="PTHR21363:SF0">
    <property type="entry name" value="PREPHENATE DEHYDROGENASE [NADP(+)]"/>
    <property type="match status" value="1"/>
</dbReference>
<feature type="non-terminal residue" evidence="3">
    <location>
        <position position="1"/>
    </location>
</feature>
<dbReference type="GO" id="GO:0070403">
    <property type="term" value="F:NAD+ binding"/>
    <property type="evidence" value="ECO:0007669"/>
    <property type="project" value="TreeGrafter"/>
</dbReference>
<dbReference type="PROSITE" id="PS51176">
    <property type="entry name" value="PDH_ADH"/>
    <property type="match status" value="1"/>
</dbReference>
<dbReference type="InterPro" id="IPR003099">
    <property type="entry name" value="Prephen_DH"/>
</dbReference>
<dbReference type="Gene3D" id="3.40.50.720">
    <property type="entry name" value="NAD(P)-binding Rossmann-like Domain"/>
    <property type="match status" value="1"/>
</dbReference>
<dbReference type="SUPFAM" id="SSF51735">
    <property type="entry name" value="NAD(P)-binding Rossmann-fold domains"/>
    <property type="match status" value="1"/>
</dbReference>
<dbReference type="Pfam" id="PF20463">
    <property type="entry name" value="PDH_C"/>
    <property type="match status" value="1"/>
</dbReference>
<keyword evidence="1" id="KW-0560">Oxidoreductase</keyword>
<dbReference type="EMBL" id="QGMG01000361">
    <property type="protein sequence ID" value="TVY54230.1"/>
    <property type="molecule type" value="Genomic_DNA"/>
</dbReference>
<keyword evidence="4" id="KW-1185">Reference proteome</keyword>
<gene>
    <name evidence="3" type="primary">tyr1</name>
    <name evidence="3" type="ORF">LCER1_G004500</name>
</gene>
<dbReference type="FunFam" id="1.10.3660.10:FF:000004">
    <property type="entry name" value="Prephenate dehydrogenase [NADP(+)]"/>
    <property type="match status" value="1"/>
</dbReference>
<dbReference type="OrthoDB" id="5399569at2759"/>
<name>A0A7D8YSY0_9HELO</name>
<organism evidence="3 4">
    <name type="scientific">Lachnellula cervina</name>
    <dbReference type="NCBI Taxonomy" id="1316786"/>
    <lineage>
        <taxon>Eukaryota</taxon>
        <taxon>Fungi</taxon>
        <taxon>Dikarya</taxon>
        <taxon>Ascomycota</taxon>
        <taxon>Pezizomycotina</taxon>
        <taxon>Leotiomycetes</taxon>
        <taxon>Helotiales</taxon>
        <taxon>Lachnaceae</taxon>
        <taxon>Lachnellula</taxon>
    </lineage>
</organism>
<dbReference type="SUPFAM" id="SSF48179">
    <property type="entry name" value="6-phosphogluconate dehydrogenase C-terminal domain-like"/>
    <property type="match status" value="2"/>
</dbReference>
<comment type="caution">
    <text evidence="3">The sequence shown here is derived from an EMBL/GenBank/DDBJ whole genome shotgun (WGS) entry which is preliminary data.</text>
</comment>
<evidence type="ECO:0000259" key="2">
    <source>
        <dbReference type="PROSITE" id="PS51176"/>
    </source>
</evidence>
<dbReference type="InterPro" id="IPR050812">
    <property type="entry name" value="Preph/Arog_dehydrog"/>
</dbReference>
<evidence type="ECO:0000313" key="3">
    <source>
        <dbReference type="EMBL" id="TVY54230.1"/>
    </source>
</evidence>
<dbReference type="InterPro" id="IPR046825">
    <property type="entry name" value="PDH_C"/>
</dbReference>
<evidence type="ECO:0000256" key="1">
    <source>
        <dbReference type="ARBA" id="ARBA00023002"/>
    </source>
</evidence>
<evidence type="ECO:0000313" key="4">
    <source>
        <dbReference type="Proteomes" id="UP000481288"/>
    </source>
</evidence>
<feature type="domain" description="Prephenate/arogenate dehydrogenase" evidence="2">
    <location>
        <begin position="100"/>
        <end position="390"/>
    </location>
</feature>
<dbReference type="FunFam" id="1.10.3660.10:FF:000002">
    <property type="entry name" value="Prephenate dehydrogenase [NADP(+)]"/>
    <property type="match status" value="1"/>
</dbReference>
<dbReference type="GO" id="GO:0008977">
    <property type="term" value="F:prephenate dehydrogenase (NAD+) activity"/>
    <property type="evidence" value="ECO:0007669"/>
    <property type="project" value="InterPro"/>
</dbReference>
<dbReference type="InterPro" id="IPR036291">
    <property type="entry name" value="NAD(P)-bd_dom_sf"/>
</dbReference>
<dbReference type="Proteomes" id="UP000481288">
    <property type="component" value="Unassembled WGS sequence"/>
</dbReference>
<dbReference type="AlphaFoldDB" id="A0A7D8YSY0"/>
<dbReference type="Gene3D" id="1.10.3660.10">
    <property type="entry name" value="6-phosphogluconate dehydrogenase C-terminal like domain"/>
    <property type="match status" value="2"/>
</dbReference>